<reference evidence="3" key="1">
    <citation type="submission" date="2022-11" db="UniProtKB">
        <authorList>
            <consortium name="WormBaseParasite"/>
        </authorList>
    </citation>
    <scope>IDENTIFICATION</scope>
</reference>
<organism evidence="2 3">
    <name type="scientific">Romanomermis culicivorax</name>
    <name type="common">Nematode worm</name>
    <dbReference type="NCBI Taxonomy" id="13658"/>
    <lineage>
        <taxon>Eukaryota</taxon>
        <taxon>Metazoa</taxon>
        <taxon>Ecdysozoa</taxon>
        <taxon>Nematoda</taxon>
        <taxon>Enoplea</taxon>
        <taxon>Dorylaimia</taxon>
        <taxon>Mermithida</taxon>
        <taxon>Mermithoidea</taxon>
        <taxon>Mermithidae</taxon>
        <taxon>Romanomermis</taxon>
    </lineage>
</organism>
<feature type="region of interest" description="Disordered" evidence="1">
    <location>
        <begin position="46"/>
        <end position="107"/>
    </location>
</feature>
<keyword evidence="2" id="KW-1185">Reference proteome</keyword>
<sequence length="107" mass="11816">MDLQHQQEVRLLELVRVNLPIMLANLPAMQAQPAIQAMPLQGLSTSNSTIIPQTTDRAPLPPPVQFQASAGTQMNMEPTQKCREQKYEEAKARKALSNSKSASFSKV</sequence>
<dbReference type="AlphaFoldDB" id="A0A915I4P9"/>
<accession>A0A915I4P9</accession>
<proteinExistence type="predicted"/>
<dbReference type="WBParaSite" id="nRc.2.0.1.t08815-RA">
    <property type="protein sequence ID" value="nRc.2.0.1.t08815-RA"/>
    <property type="gene ID" value="nRc.2.0.1.g08815"/>
</dbReference>
<feature type="compositionally biased region" description="Polar residues" evidence="1">
    <location>
        <begin position="46"/>
        <end position="56"/>
    </location>
</feature>
<dbReference type="Proteomes" id="UP000887565">
    <property type="component" value="Unplaced"/>
</dbReference>
<feature type="compositionally biased region" description="Polar residues" evidence="1">
    <location>
        <begin position="66"/>
        <end position="78"/>
    </location>
</feature>
<evidence type="ECO:0000313" key="3">
    <source>
        <dbReference type="WBParaSite" id="nRc.2.0.1.t08815-RA"/>
    </source>
</evidence>
<evidence type="ECO:0000313" key="2">
    <source>
        <dbReference type="Proteomes" id="UP000887565"/>
    </source>
</evidence>
<evidence type="ECO:0000256" key="1">
    <source>
        <dbReference type="SAM" id="MobiDB-lite"/>
    </source>
</evidence>
<feature type="compositionally biased region" description="Polar residues" evidence="1">
    <location>
        <begin position="96"/>
        <end position="107"/>
    </location>
</feature>
<protein>
    <submittedName>
        <fullName evidence="3">Uncharacterized protein</fullName>
    </submittedName>
</protein>
<feature type="compositionally biased region" description="Basic and acidic residues" evidence="1">
    <location>
        <begin position="80"/>
        <end position="92"/>
    </location>
</feature>
<name>A0A915I4P9_ROMCU</name>